<dbReference type="OMA" id="QSCLHAN"/>
<dbReference type="HOGENOM" id="CLU_009665_19_2_1"/>
<dbReference type="GO" id="GO:0071949">
    <property type="term" value="F:FAD binding"/>
    <property type="evidence" value="ECO:0007669"/>
    <property type="project" value="InterPro"/>
</dbReference>
<dbReference type="Proteomes" id="UP000027361">
    <property type="component" value="Unassembled WGS sequence"/>
</dbReference>
<keyword evidence="3" id="KW-0274">FAD</keyword>
<reference evidence="7 8" key="1">
    <citation type="submission" date="2014-05" db="EMBL/GenBank/DDBJ databases">
        <title>Draft genome sequence of a rare smut relative, Tilletiaria anomala UBC 951.</title>
        <authorList>
            <consortium name="DOE Joint Genome Institute"/>
            <person name="Toome M."/>
            <person name="Kuo A."/>
            <person name="Henrissat B."/>
            <person name="Lipzen A."/>
            <person name="Tritt A."/>
            <person name="Yoshinaga Y."/>
            <person name="Zane M."/>
            <person name="Barry K."/>
            <person name="Grigoriev I.V."/>
            <person name="Spatafora J.W."/>
            <person name="Aimea M.C."/>
        </authorList>
    </citation>
    <scope>NUCLEOTIDE SEQUENCE [LARGE SCALE GENOMIC DNA]</scope>
    <source>
        <strain evidence="7 8">UBC 951</strain>
    </source>
</reference>
<dbReference type="RefSeq" id="XP_013241681.1">
    <property type="nucleotide sequence ID" value="XM_013386227.1"/>
</dbReference>
<keyword evidence="2" id="KW-0285">Flavoprotein</keyword>
<dbReference type="InterPro" id="IPR036188">
    <property type="entry name" value="FAD/NAD-bd_sf"/>
</dbReference>
<dbReference type="Pfam" id="PF01494">
    <property type="entry name" value="FAD_binding_3"/>
    <property type="match status" value="1"/>
</dbReference>
<dbReference type="Gene3D" id="3.50.50.60">
    <property type="entry name" value="FAD/NAD(P)-binding domain"/>
    <property type="match status" value="1"/>
</dbReference>
<accession>A0A066VIL5</accession>
<evidence type="ECO:0000256" key="1">
    <source>
        <dbReference type="ARBA" id="ARBA00007992"/>
    </source>
</evidence>
<evidence type="ECO:0000256" key="5">
    <source>
        <dbReference type="ARBA" id="ARBA00023033"/>
    </source>
</evidence>
<comment type="similarity">
    <text evidence="1">Belongs to the paxM FAD-dependent monooxygenase family.</text>
</comment>
<protein>
    <recommendedName>
        <fullName evidence="6">FAD-binding domain-containing protein</fullName>
    </recommendedName>
</protein>
<evidence type="ECO:0000256" key="3">
    <source>
        <dbReference type="ARBA" id="ARBA00022827"/>
    </source>
</evidence>
<keyword evidence="5" id="KW-0503">Monooxygenase</keyword>
<keyword evidence="8" id="KW-1185">Reference proteome</keyword>
<dbReference type="InterPro" id="IPR050493">
    <property type="entry name" value="FAD-dep_Monooxygenase_BioMet"/>
</dbReference>
<dbReference type="InParanoid" id="A0A066VIL5"/>
<dbReference type="AlphaFoldDB" id="A0A066VIL5"/>
<comment type="caution">
    <text evidence="7">The sequence shown here is derived from an EMBL/GenBank/DDBJ whole genome shotgun (WGS) entry which is preliminary data.</text>
</comment>
<name>A0A066VIL5_TILAU</name>
<evidence type="ECO:0000313" key="8">
    <source>
        <dbReference type="Proteomes" id="UP000027361"/>
    </source>
</evidence>
<dbReference type="EMBL" id="JMSN01000081">
    <property type="protein sequence ID" value="KDN41326.1"/>
    <property type="molecule type" value="Genomic_DNA"/>
</dbReference>
<gene>
    <name evidence="7" type="ORF">K437DRAFT_291401</name>
</gene>
<dbReference type="GeneID" id="25267059"/>
<organism evidence="7 8">
    <name type="scientific">Tilletiaria anomala (strain ATCC 24038 / CBS 436.72 / UBC 951)</name>
    <dbReference type="NCBI Taxonomy" id="1037660"/>
    <lineage>
        <taxon>Eukaryota</taxon>
        <taxon>Fungi</taxon>
        <taxon>Dikarya</taxon>
        <taxon>Basidiomycota</taxon>
        <taxon>Ustilaginomycotina</taxon>
        <taxon>Exobasidiomycetes</taxon>
        <taxon>Georgefischeriales</taxon>
        <taxon>Tilletiariaceae</taxon>
        <taxon>Tilletiaria</taxon>
    </lineage>
</organism>
<dbReference type="GO" id="GO:0004497">
    <property type="term" value="F:monooxygenase activity"/>
    <property type="evidence" value="ECO:0007669"/>
    <property type="project" value="UniProtKB-KW"/>
</dbReference>
<dbReference type="STRING" id="1037660.A0A066VIL5"/>
<sequence>MGTSAAPTFQPLTVCIIGRGIGDLAAGIALHRPGHNRLRRQNRPPISCAANGVRWPREWGVDCIAGRRVTLMKLIMHDWNTGEVLNEYNLSGNEAEFHRRDQHRILLEAAASPEDSEYSTVTFQNGATFRRTDLIVGADGIHSVVREQIGMQVIKRSAAQSCYRCNFTKQEAEHPCTGGDVISLYLFMPSELTNHHAEGFSWADATVEECIPGLYSQLDPRCRQLIQHTIERKPWGLYIHEPYSHWQHGRACLLGDPVKPLMPNQSQGARKYDGRFTSDVQASLQVYETIRSPRGSRVQLASLKATMNINERIGFFRLSSHDARLAAPEGKLTVDEMNRYDMHQHIEDVVSALDAVGEVHEQGKTTQVHL</sequence>
<dbReference type="SUPFAM" id="SSF51905">
    <property type="entry name" value="FAD/NAD(P)-binding domain"/>
    <property type="match status" value="1"/>
</dbReference>
<keyword evidence="4" id="KW-0560">Oxidoreductase</keyword>
<dbReference type="PANTHER" id="PTHR13789">
    <property type="entry name" value="MONOOXYGENASE"/>
    <property type="match status" value="1"/>
</dbReference>
<dbReference type="PANTHER" id="PTHR13789:SF172">
    <property type="entry name" value="HYDROXYLASE, PUTATIVE (AFU_ORTHOLOGUE AFUA_1G12410)-RELATED"/>
    <property type="match status" value="1"/>
</dbReference>
<evidence type="ECO:0000313" key="7">
    <source>
        <dbReference type="EMBL" id="KDN41326.1"/>
    </source>
</evidence>
<evidence type="ECO:0000256" key="2">
    <source>
        <dbReference type="ARBA" id="ARBA00022630"/>
    </source>
</evidence>
<evidence type="ECO:0000256" key="4">
    <source>
        <dbReference type="ARBA" id="ARBA00023002"/>
    </source>
</evidence>
<dbReference type="OrthoDB" id="9993796at2759"/>
<evidence type="ECO:0000259" key="6">
    <source>
        <dbReference type="Pfam" id="PF01494"/>
    </source>
</evidence>
<proteinExistence type="inferred from homology"/>
<feature type="domain" description="FAD-binding" evidence="6">
    <location>
        <begin position="121"/>
        <end position="191"/>
    </location>
</feature>
<dbReference type="InterPro" id="IPR002938">
    <property type="entry name" value="FAD-bd"/>
</dbReference>